<reference evidence="5" key="2">
    <citation type="submission" date="2019-07" db="EMBL/GenBank/DDBJ databases">
        <authorList>
            <person name="Yang Y."/>
            <person name="Bocs S."/>
            <person name="Baudouin L."/>
        </authorList>
    </citation>
    <scope>NUCLEOTIDE SEQUENCE</scope>
    <source>
        <tissue evidence="5">Spear leaf of Hainan Tall coconut</tissue>
    </source>
</reference>
<dbReference type="Pfam" id="PF00201">
    <property type="entry name" value="UDPGT"/>
    <property type="match status" value="1"/>
</dbReference>
<reference evidence="5" key="1">
    <citation type="journal article" date="2017" name="Gigascience">
        <title>The genome draft of coconut (Cocos nucifera).</title>
        <authorList>
            <person name="Xiao Y."/>
            <person name="Xu P."/>
            <person name="Fan H."/>
            <person name="Baudouin L."/>
            <person name="Xia W."/>
            <person name="Bocs S."/>
            <person name="Xu J."/>
            <person name="Li Q."/>
            <person name="Guo A."/>
            <person name="Zhou L."/>
            <person name="Li J."/>
            <person name="Wu Y."/>
            <person name="Ma Z."/>
            <person name="Armero A."/>
            <person name="Issali A.E."/>
            <person name="Liu N."/>
            <person name="Peng M."/>
            <person name="Yang Y."/>
        </authorList>
    </citation>
    <scope>NUCLEOTIDE SEQUENCE</scope>
    <source>
        <tissue evidence="5">Spear leaf of Hainan Tall coconut</tissue>
    </source>
</reference>
<dbReference type="EMBL" id="CM017878">
    <property type="protein sequence ID" value="KAG1354964.1"/>
    <property type="molecule type" value="Genomic_DNA"/>
</dbReference>
<keyword evidence="6" id="KW-1185">Reference proteome</keyword>
<sequence>MRKLLLASPWVTCLIAGTFFVWPSTMAKKLGLTCVSFWTEPATVLTLLYHMDLLVANGHHTCPAIKPTDLMSYLQFDIPPVVRQILSKAVEETMGADFLLCNTVEELELEAISALQREKTFYAVGSIFPADFARSTIAANLWTESNCSQWLDSKPAGSVLYISFGIYAKVSKGDLEEIAYGILDSKVNFIWAIRRDILSSDEPEPLPKEFLEGCHERGIVVPWCRQREVLSHPSIGGFLTHCGWNSVLESIWCAVPLLCFPLVSNQFTNRKLVVQDWKIGIEIGGLSSVSRNEVSKKIESLMGGEIGDQARKEIKELKKALETALSPNGSSQMNFDQFIEDLMKQSQKRLMK</sequence>
<dbReference type="CDD" id="cd03784">
    <property type="entry name" value="GT1_Gtf-like"/>
    <property type="match status" value="1"/>
</dbReference>
<dbReference type="GO" id="GO:0016758">
    <property type="term" value="F:hexosyltransferase activity"/>
    <property type="evidence" value="ECO:0007669"/>
    <property type="project" value="UniProtKB-ARBA"/>
</dbReference>
<protein>
    <submittedName>
        <fullName evidence="5">Putative UDP-glycosyltransferase 86A1</fullName>
    </submittedName>
</protein>
<dbReference type="OrthoDB" id="5835829at2759"/>
<evidence type="ECO:0000256" key="2">
    <source>
        <dbReference type="ARBA" id="ARBA00022676"/>
    </source>
</evidence>
<keyword evidence="2 4" id="KW-0328">Glycosyltransferase</keyword>
<dbReference type="PANTHER" id="PTHR48045:SF39">
    <property type="entry name" value="UDP-GLYCOSYLTRANSFERASE 86A1-LIKE"/>
    <property type="match status" value="1"/>
</dbReference>
<evidence type="ECO:0000256" key="3">
    <source>
        <dbReference type="ARBA" id="ARBA00022679"/>
    </source>
</evidence>
<dbReference type="AlphaFoldDB" id="A0A8K0N5P5"/>
<accession>A0A8K0N5P5</accession>
<evidence type="ECO:0000256" key="4">
    <source>
        <dbReference type="RuleBase" id="RU003718"/>
    </source>
</evidence>
<dbReference type="FunFam" id="3.40.50.2000:FF:000078">
    <property type="entry name" value="Glycosyltransferase"/>
    <property type="match status" value="1"/>
</dbReference>
<evidence type="ECO:0000313" key="5">
    <source>
        <dbReference type="EMBL" id="KAG1354964.1"/>
    </source>
</evidence>
<dbReference type="GO" id="GO:0008194">
    <property type="term" value="F:UDP-glycosyltransferase activity"/>
    <property type="evidence" value="ECO:0007669"/>
    <property type="project" value="InterPro"/>
</dbReference>
<comment type="similarity">
    <text evidence="1 4">Belongs to the UDP-glycosyltransferase family.</text>
</comment>
<evidence type="ECO:0000313" key="6">
    <source>
        <dbReference type="Proteomes" id="UP000797356"/>
    </source>
</evidence>
<comment type="caution">
    <text evidence="5">The sequence shown here is derived from an EMBL/GenBank/DDBJ whole genome shotgun (WGS) entry which is preliminary data.</text>
</comment>
<organism evidence="5 6">
    <name type="scientific">Cocos nucifera</name>
    <name type="common">Coconut palm</name>
    <dbReference type="NCBI Taxonomy" id="13894"/>
    <lineage>
        <taxon>Eukaryota</taxon>
        <taxon>Viridiplantae</taxon>
        <taxon>Streptophyta</taxon>
        <taxon>Embryophyta</taxon>
        <taxon>Tracheophyta</taxon>
        <taxon>Spermatophyta</taxon>
        <taxon>Magnoliopsida</taxon>
        <taxon>Liliopsida</taxon>
        <taxon>Arecaceae</taxon>
        <taxon>Arecoideae</taxon>
        <taxon>Cocoseae</taxon>
        <taxon>Attaleinae</taxon>
        <taxon>Cocos</taxon>
    </lineage>
</organism>
<name>A0A8K0N5P5_COCNU</name>
<dbReference type="PROSITE" id="PS00375">
    <property type="entry name" value="UDPGT"/>
    <property type="match status" value="1"/>
</dbReference>
<gene>
    <name evidence="5" type="ORF">COCNU_07G010760</name>
</gene>
<dbReference type="PANTHER" id="PTHR48045">
    <property type="entry name" value="UDP-GLYCOSYLTRANSFERASE 72B1"/>
    <property type="match status" value="1"/>
</dbReference>
<dbReference type="Proteomes" id="UP000797356">
    <property type="component" value="Chromosome 7"/>
</dbReference>
<dbReference type="InterPro" id="IPR002213">
    <property type="entry name" value="UDP_glucos_trans"/>
</dbReference>
<proteinExistence type="inferred from homology"/>
<dbReference type="SUPFAM" id="SSF53756">
    <property type="entry name" value="UDP-Glycosyltransferase/glycogen phosphorylase"/>
    <property type="match status" value="1"/>
</dbReference>
<evidence type="ECO:0000256" key="1">
    <source>
        <dbReference type="ARBA" id="ARBA00009995"/>
    </source>
</evidence>
<keyword evidence="3 4" id="KW-0808">Transferase</keyword>
<dbReference type="InterPro" id="IPR035595">
    <property type="entry name" value="UDP_glycos_trans_CS"/>
</dbReference>
<dbReference type="Gene3D" id="3.40.50.2000">
    <property type="entry name" value="Glycogen Phosphorylase B"/>
    <property type="match status" value="2"/>
</dbReference>